<dbReference type="SMART" id="SM00229">
    <property type="entry name" value="RasGEFN"/>
    <property type="match status" value="1"/>
</dbReference>
<evidence type="ECO:0000256" key="5">
    <source>
        <dbReference type="SAM" id="MobiDB-lite"/>
    </source>
</evidence>
<dbReference type="SUPFAM" id="SSF50044">
    <property type="entry name" value="SH3-domain"/>
    <property type="match status" value="1"/>
</dbReference>
<dbReference type="Gene3D" id="1.20.870.10">
    <property type="entry name" value="Son of sevenless (SoS) protein Chain: S domain 1"/>
    <property type="match status" value="1"/>
</dbReference>
<keyword evidence="10" id="KW-1185">Reference proteome</keyword>
<feature type="domain" description="N-terminal Ras-GEF" evidence="8">
    <location>
        <begin position="316"/>
        <end position="438"/>
    </location>
</feature>
<name>A0A9P8IG99_9HYPO</name>
<feature type="domain" description="Ras-GEF" evidence="7">
    <location>
        <begin position="488"/>
        <end position="735"/>
    </location>
</feature>
<sequence>MSSPKVRSTGPAPFFVRTIYPFDPPAPASFENLLAFDKGELELIHDVESSGWTECSLLKCGTVGWMPLNYCNVFDPKPLRPLLKAVIKFSEALGLDPDVPIDGGDIDAIVHEVSSIMNLGYRLDVDYPQIGAWKVLHPISICVHDLVLVLQKQLGTMREGTPGQGKKDSTHRTGIVSIAFKIVIKADTFLSAVKKLHQSHLSHGSSNAKSPCIVDDESKTSSTTRAVDASNDEPDSPLSRGPNKHEHMAYLAPASPRESPERESSPQTKQRQDHHPDLQDSGSKTQLEQQLLHRPDDILPQPLGHHTFVQNQSFILRAQVTRCSLPALMGHLTDCELQSIREQFVEAFFLTWELFCTPEELLSALTKRFKAAQNEEAQRRNRIQSQVCYALRVWLESNWEPSTDQRVLLSLDSFLRCEVQNILPASSAFLLDITKSIGIAQQGRPCISPSITTIKRDTTCRHGRNMSMDIANSLFTSRGDQVSIVYMCHDSLAAQITSKQIQVFSCIKARELLAGRWMVHNSKDAPNVVAMCQLTNRISNWVKESILTEAEPKGRGYVIETWILIAQHLFQLRNFDGLVAVTSGLDDTSVLRLKQSWDSISIQAKESFRSLRQIVDPSENRKKLRALFSSSSAPRLPFLGSYLSQLVFTDEYHKVKNVKEGEASSGSDEKIINWEKYARIASIVKGLVGSQEPFDIIPDTELQMWIGKRTSEFWCVDQDCLQEIYYKRSKFLESGMSHHKRYPSLRSLFHLKS</sequence>
<keyword evidence="2 3" id="KW-0344">Guanine-nucleotide releasing factor</keyword>
<accession>A0A9P8IG99</accession>
<evidence type="ECO:0000256" key="3">
    <source>
        <dbReference type="PROSITE-ProRule" id="PRU00168"/>
    </source>
</evidence>
<keyword evidence="1 4" id="KW-0728">SH3 domain</keyword>
<dbReference type="AlphaFoldDB" id="A0A9P8IG99"/>
<dbReference type="InterPro" id="IPR001895">
    <property type="entry name" value="RASGEF_cat_dom"/>
</dbReference>
<reference evidence="9" key="1">
    <citation type="journal article" date="2021" name="Mol. Plant Microbe Interact.">
        <title>Telomere to telomere genome assembly of Fusarium musae F31, causal agent of crown rot disease of banana.</title>
        <authorList>
            <person name="Degradi L."/>
            <person name="Tava V."/>
            <person name="Kunova A."/>
            <person name="Cortesi P."/>
            <person name="Saracchi M."/>
            <person name="Pasquali M."/>
        </authorList>
    </citation>
    <scope>NUCLEOTIDE SEQUENCE</scope>
    <source>
        <strain evidence="9">F31</strain>
    </source>
</reference>
<protein>
    <recommendedName>
        <fullName evidence="11">Ras GEF</fullName>
    </recommendedName>
</protein>
<proteinExistence type="predicted"/>
<dbReference type="InterPro" id="IPR000651">
    <property type="entry name" value="Ras-like_Gua-exchang_fac_N"/>
</dbReference>
<dbReference type="Gene3D" id="2.30.30.40">
    <property type="entry name" value="SH3 Domains"/>
    <property type="match status" value="1"/>
</dbReference>
<dbReference type="PROSITE" id="PS50212">
    <property type="entry name" value="RASGEF_NTER"/>
    <property type="match status" value="1"/>
</dbReference>
<feature type="region of interest" description="Disordered" evidence="5">
    <location>
        <begin position="199"/>
        <end position="286"/>
    </location>
</feature>
<dbReference type="CDD" id="cd06224">
    <property type="entry name" value="REM"/>
    <property type="match status" value="1"/>
</dbReference>
<dbReference type="InterPro" id="IPR023578">
    <property type="entry name" value="Ras_GEF_dom_sf"/>
</dbReference>
<dbReference type="Pfam" id="PF00617">
    <property type="entry name" value="RasGEF"/>
    <property type="match status" value="1"/>
</dbReference>
<dbReference type="Gene3D" id="1.10.840.10">
    <property type="entry name" value="Ras guanine-nucleotide exchange factors catalytic domain"/>
    <property type="match status" value="1"/>
</dbReference>
<dbReference type="GeneID" id="68320984"/>
<dbReference type="PROSITE" id="PS50009">
    <property type="entry name" value="RASGEF_CAT"/>
    <property type="match status" value="1"/>
</dbReference>
<dbReference type="InterPro" id="IPR036028">
    <property type="entry name" value="SH3-like_dom_sf"/>
</dbReference>
<evidence type="ECO:0000259" key="8">
    <source>
        <dbReference type="PROSITE" id="PS50212"/>
    </source>
</evidence>
<evidence type="ECO:0000256" key="4">
    <source>
        <dbReference type="PROSITE-ProRule" id="PRU00192"/>
    </source>
</evidence>
<evidence type="ECO:0000313" key="10">
    <source>
        <dbReference type="Proteomes" id="UP000827133"/>
    </source>
</evidence>
<dbReference type="SMART" id="SM00147">
    <property type="entry name" value="RasGEF"/>
    <property type="match status" value="1"/>
</dbReference>
<organism evidence="9 10">
    <name type="scientific">Fusarium musae</name>
    <dbReference type="NCBI Taxonomy" id="1042133"/>
    <lineage>
        <taxon>Eukaryota</taxon>
        <taxon>Fungi</taxon>
        <taxon>Dikarya</taxon>
        <taxon>Ascomycota</taxon>
        <taxon>Pezizomycotina</taxon>
        <taxon>Sordariomycetes</taxon>
        <taxon>Hypocreomycetidae</taxon>
        <taxon>Hypocreales</taxon>
        <taxon>Nectriaceae</taxon>
        <taxon>Fusarium</taxon>
    </lineage>
</organism>
<dbReference type="GO" id="GO:0007265">
    <property type="term" value="P:Ras protein signal transduction"/>
    <property type="evidence" value="ECO:0007669"/>
    <property type="project" value="TreeGrafter"/>
</dbReference>
<dbReference type="Pfam" id="PF00618">
    <property type="entry name" value="RasGEF_N"/>
    <property type="match status" value="1"/>
</dbReference>
<evidence type="ECO:0000313" key="9">
    <source>
        <dbReference type="EMBL" id="KAG9494899.1"/>
    </source>
</evidence>
<dbReference type="InterPro" id="IPR001452">
    <property type="entry name" value="SH3_domain"/>
</dbReference>
<dbReference type="PROSITE" id="PS50002">
    <property type="entry name" value="SH3"/>
    <property type="match status" value="1"/>
</dbReference>
<dbReference type="SMART" id="SM00326">
    <property type="entry name" value="SH3"/>
    <property type="match status" value="1"/>
</dbReference>
<dbReference type="InterPro" id="IPR008937">
    <property type="entry name" value="Ras-like_GEF"/>
</dbReference>
<evidence type="ECO:0000259" key="6">
    <source>
        <dbReference type="PROSITE" id="PS50002"/>
    </source>
</evidence>
<evidence type="ECO:0000256" key="2">
    <source>
        <dbReference type="ARBA" id="ARBA00022658"/>
    </source>
</evidence>
<dbReference type="SUPFAM" id="SSF48366">
    <property type="entry name" value="Ras GEF"/>
    <property type="match status" value="1"/>
</dbReference>
<dbReference type="Proteomes" id="UP000827133">
    <property type="component" value="Unassembled WGS sequence"/>
</dbReference>
<dbReference type="RefSeq" id="XP_044673899.1">
    <property type="nucleotide sequence ID" value="XM_044830624.1"/>
</dbReference>
<evidence type="ECO:0008006" key="11">
    <source>
        <dbReference type="Google" id="ProtNLM"/>
    </source>
</evidence>
<evidence type="ECO:0000256" key="1">
    <source>
        <dbReference type="ARBA" id="ARBA00022443"/>
    </source>
</evidence>
<feature type="compositionally biased region" description="Basic and acidic residues" evidence="5">
    <location>
        <begin position="258"/>
        <end position="278"/>
    </location>
</feature>
<dbReference type="PANTHER" id="PTHR23113">
    <property type="entry name" value="GUANINE NUCLEOTIDE EXCHANGE FACTOR"/>
    <property type="match status" value="1"/>
</dbReference>
<dbReference type="EMBL" id="JAHBCI010000011">
    <property type="protein sequence ID" value="KAG9494899.1"/>
    <property type="molecule type" value="Genomic_DNA"/>
</dbReference>
<feature type="domain" description="SH3" evidence="6">
    <location>
        <begin position="11"/>
        <end position="76"/>
    </location>
</feature>
<dbReference type="KEGG" id="fmu:J7337_013128"/>
<dbReference type="InterPro" id="IPR036964">
    <property type="entry name" value="RASGEF_cat_dom_sf"/>
</dbReference>
<dbReference type="GO" id="GO:0005886">
    <property type="term" value="C:plasma membrane"/>
    <property type="evidence" value="ECO:0007669"/>
    <property type="project" value="TreeGrafter"/>
</dbReference>
<dbReference type="PANTHER" id="PTHR23113:SF368">
    <property type="entry name" value="CELL DIVISION CONTROL PROTEIN 25"/>
    <property type="match status" value="1"/>
</dbReference>
<evidence type="ECO:0000259" key="7">
    <source>
        <dbReference type="PROSITE" id="PS50009"/>
    </source>
</evidence>
<comment type="caution">
    <text evidence="9">The sequence shown here is derived from an EMBL/GenBank/DDBJ whole genome shotgun (WGS) entry which is preliminary data.</text>
</comment>
<gene>
    <name evidence="9" type="ORF">J7337_013128</name>
</gene>
<dbReference type="GO" id="GO:0005085">
    <property type="term" value="F:guanyl-nucleotide exchange factor activity"/>
    <property type="evidence" value="ECO:0007669"/>
    <property type="project" value="UniProtKB-KW"/>
</dbReference>